<evidence type="ECO:0000313" key="2">
    <source>
        <dbReference type="EMBL" id="EST18852.1"/>
    </source>
</evidence>
<dbReference type="PATRIC" id="fig|1352936.5.peg.9091"/>
<dbReference type="Gene3D" id="3.40.50.1820">
    <property type="entry name" value="alpha/beta hydrolase"/>
    <property type="match status" value="1"/>
</dbReference>
<dbReference type="Pfam" id="PF00975">
    <property type="entry name" value="Thioesterase"/>
    <property type="match status" value="1"/>
</dbReference>
<gene>
    <name evidence="2" type="ORF">M878_43850</name>
</gene>
<dbReference type="InterPro" id="IPR001031">
    <property type="entry name" value="Thioesterase"/>
</dbReference>
<accession>V6JG27</accession>
<sequence length="97" mass="9977">MDTPFALLGHSMGALAAYEMTLQLVEQGLERPVSLGIPACEAPSAEQPRFGSTALHTLPSDGLDSALAAMAACQGRSLRTTTSVRCVGRACARTSAG</sequence>
<dbReference type="STRING" id="1352936.M878_43850"/>
<dbReference type="AlphaFoldDB" id="V6JG27"/>
<evidence type="ECO:0000313" key="3">
    <source>
        <dbReference type="Proteomes" id="UP000017984"/>
    </source>
</evidence>
<comment type="caution">
    <text evidence="2">The sequence shown here is derived from an EMBL/GenBank/DDBJ whole genome shotgun (WGS) entry which is preliminary data.</text>
</comment>
<dbReference type="HOGENOM" id="CLU_2345541_0_0_11"/>
<dbReference type="EMBL" id="AWQX01000386">
    <property type="protein sequence ID" value="EST18852.1"/>
    <property type="molecule type" value="Genomic_DNA"/>
</dbReference>
<keyword evidence="3" id="KW-1185">Reference proteome</keyword>
<dbReference type="OrthoDB" id="8480037at2"/>
<proteinExistence type="predicted"/>
<feature type="domain" description="Thioesterase" evidence="1">
    <location>
        <begin position="3"/>
        <end position="48"/>
    </location>
</feature>
<evidence type="ECO:0000259" key="1">
    <source>
        <dbReference type="Pfam" id="PF00975"/>
    </source>
</evidence>
<organism evidence="2 3">
    <name type="scientific">Streptomyces roseochromogenus subsp. oscitans DS 12.976</name>
    <dbReference type="NCBI Taxonomy" id="1352936"/>
    <lineage>
        <taxon>Bacteria</taxon>
        <taxon>Bacillati</taxon>
        <taxon>Actinomycetota</taxon>
        <taxon>Actinomycetes</taxon>
        <taxon>Kitasatosporales</taxon>
        <taxon>Streptomycetaceae</taxon>
        <taxon>Streptomyces</taxon>
    </lineage>
</organism>
<dbReference type="SUPFAM" id="SSF53474">
    <property type="entry name" value="alpha/beta-Hydrolases"/>
    <property type="match status" value="1"/>
</dbReference>
<dbReference type="Proteomes" id="UP000017984">
    <property type="component" value="Chromosome"/>
</dbReference>
<dbReference type="InterPro" id="IPR029058">
    <property type="entry name" value="AB_hydrolase_fold"/>
</dbReference>
<reference evidence="2 3" key="1">
    <citation type="journal article" date="2014" name="Genome Announc.">
        <title>Draft Genome Sequence of Streptomyces roseochromogenes subsp. oscitans DS 12.976, Producer of the Aminocoumarin Antibiotic Clorobiocin.</title>
        <authorList>
            <person name="Ruckert C."/>
            <person name="Kalinowski J."/>
            <person name="Heide L."/>
            <person name="Apel A.K."/>
        </authorList>
    </citation>
    <scope>NUCLEOTIDE SEQUENCE [LARGE SCALE GENOMIC DNA]</scope>
    <source>
        <strain evidence="2 3">DS 12.976</strain>
    </source>
</reference>
<name>V6JG27_STRRC</name>
<protein>
    <recommendedName>
        <fullName evidence="1">Thioesterase domain-containing protein</fullName>
    </recommendedName>
</protein>